<accession>A0A5A7UE86</accession>
<dbReference type="Pfam" id="PF14223">
    <property type="entry name" value="Retrotran_gag_2"/>
    <property type="match status" value="1"/>
</dbReference>
<dbReference type="AlphaFoldDB" id="A0A5A7UE86"/>
<dbReference type="OrthoDB" id="116316at2759"/>
<evidence type="ECO:0000313" key="2">
    <source>
        <dbReference type="Proteomes" id="UP000321393"/>
    </source>
</evidence>
<gene>
    <name evidence="1" type="ORF">E6C27_scaffold190G00840</name>
</gene>
<proteinExistence type="predicted"/>
<protein>
    <submittedName>
        <fullName evidence="1">Gag-pol polyprotein</fullName>
    </submittedName>
</protein>
<dbReference type="EMBL" id="SSTE01009356">
    <property type="protein sequence ID" value="KAA0053524.1"/>
    <property type="molecule type" value="Genomic_DNA"/>
</dbReference>
<reference evidence="1 2" key="1">
    <citation type="submission" date="2019-08" db="EMBL/GenBank/DDBJ databases">
        <title>Draft genome sequences of two oriental melons (Cucumis melo L. var makuwa).</title>
        <authorList>
            <person name="Kwon S.-Y."/>
        </authorList>
    </citation>
    <scope>NUCLEOTIDE SEQUENCE [LARGE SCALE GENOMIC DNA]</scope>
    <source>
        <strain evidence="2">cv. SW 3</strain>
        <tissue evidence="1">Leaf</tissue>
    </source>
</reference>
<evidence type="ECO:0000313" key="1">
    <source>
        <dbReference type="EMBL" id="KAA0053524.1"/>
    </source>
</evidence>
<organism evidence="1 2">
    <name type="scientific">Cucumis melo var. makuwa</name>
    <name type="common">Oriental melon</name>
    <dbReference type="NCBI Taxonomy" id="1194695"/>
    <lineage>
        <taxon>Eukaryota</taxon>
        <taxon>Viridiplantae</taxon>
        <taxon>Streptophyta</taxon>
        <taxon>Embryophyta</taxon>
        <taxon>Tracheophyta</taxon>
        <taxon>Spermatophyta</taxon>
        <taxon>Magnoliopsida</taxon>
        <taxon>eudicotyledons</taxon>
        <taxon>Gunneridae</taxon>
        <taxon>Pentapetalae</taxon>
        <taxon>rosids</taxon>
        <taxon>fabids</taxon>
        <taxon>Cucurbitales</taxon>
        <taxon>Cucurbitaceae</taxon>
        <taxon>Benincaseae</taxon>
        <taxon>Cucumis</taxon>
    </lineage>
</organism>
<dbReference type="Proteomes" id="UP000321393">
    <property type="component" value="Unassembled WGS sequence"/>
</dbReference>
<comment type="caution">
    <text evidence="1">The sequence shown here is derived from an EMBL/GenBank/DDBJ whole genome shotgun (WGS) entry which is preliminary data.</text>
</comment>
<name>A0A5A7UE86_CUCMM</name>
<sequence length="231" mass="26616">MKLEMRGIEPRTSRMQSERSTIYFLRKLHGYWDSSGISNDFRLINTCKSAKATWDILEVVFEGTSKVKISRLQILISRFEALQMTEDETIAESSIANRRKPGLALTSVKEELTEERKVPKNNDIVAESVVLLTNHIQSECATYLKHKKKNLVATFSNEEDYFESDDEEVEMALINISTMNDEEAAKVNSQASDQLESTINKCLNDGLMERKWEEDQEIILQQQERIQCLVE</sequence>